<dbReference type="InterPro" id="IPR006944">
    <property type="entry name" value="Phage/GTA_portal"/>
</dbReference>
<reference evidence="5" key="1">
    <citation type="journal article" date="2021" name="Proc. Natl. Acad. Sci. U.S.A.">
        <title>A Catalog of Tens of Thousands of Viruses from Human Metagenomes Reveals Hidden Associations with Chronic Diseases.</title>
        <authorList>
            <person name="Tisza M.J."/>
            <person name="Buck C.B."/>
        </authorList>
    </citation>
    <scope>NUCLEOTIDE SEQUENCE</scope>
    <source>
        <strain evidence="5">Ctf8W5</strain>
    </source>
</reference>
<accession>A0A8S5Q6D8</accession>
<keyword evidence="3" id="KW-0231">Viral genome packaging</keyword>
<evidence type="ECO:0000256" key="4">
    <source>
        <dbReference type="SAM" id="MobiDB-lite"/>
    </source>
</evidence>
<proteinExistence type="predicted"/>
<name>A0A8S5Q6D8_9CAUD</name>
<keyword evidence="1" id="KW-0118">Viral capsid assembly</keyword>
<keyword evidence="2" id="KW-1160">Virus entry into host cell</keyword>
<dbReference type="EMBL" id="BK015597">
    <property type="protein sequence ID" value="DAE14934.1"/>
    <property type="molecule type" value="Genomic_DNA"/>
</dbReference>
<protein>
    <submittedName>
        <fullName evidence="5">Portal protein</fullName>
    </submittedName>
</protein>
<evidence type="ECO:0000256" key="1">
    <source>
        <dbReference type="ARBA" id="ARBA00022950"/>
    </source>
</evidence>
<evidence type="ECO:0000256" key="3">
    <source>
        <dbReference type="ARBA" id="ARBA00023219"/>
    </source>
</evidence>
<feature type="region of interest" description="Disordered" evidence="4">
    <location>
        <begin position="423"/>
        <end position="447"/>
    </location>
</feature>
<dbReference type="NCBIfam" id="TIGR01537">
    <property type="entry name" value="portal_HK97"/>
    <property type="match status" value="1"/>
</dbReference>
<evidence type="ECO:0000256" key="2">
    <source>
        <dbReference type="ARBA" id="ARBA00023009"/>
    </source>
</evidence>
<feature type="compositionally biased region" description="Basic residues" evidence="4">
    <location>
        <begin position="1"/>
        <end position="11"/>
    </location>
</feature>
<evidence type="ECO:0000313" key="5">
    <source>
        <dbReference type="EMBL" id="DAE14934.1"/>
    </source>
</evidence>
<keyword evidence="1" id="KW-1188">Viral release from host cell</keyword>
<sequence>MSKKKKRKQKLKNNIQNSVTIPAGTGTAESRILDWLDVYGLDRDSMPKDALSEITYYTCIKTNSEMLGKMPLKYYQKTKNGTIQPPMTETLRLLDLRPNEYMSATTLKSWWEMCCGRWGNAFTWIQREFKPDGRYGGKYVVKGLYPMHPKNVSVVIDDKGIFGTTGCVYYQYTNPDTGEQVVLNSDDVLHFKGWLSNDGLLGLSIEDVLKANFDGSKAASSYENSLFKSGLTARLVLQYTGNYDEDRIKEIQRKYGDKLTGAKAAGKVIAIPAGLSLTPLNMSMVDADFANIRKYNSLQICAAAGCKPSSLCDYSSSKYASSESEALAYLDIFSYRLKMYEDELNAKLLTPKEYKKGYRYKFNEKAVLRINSKEQAEIIGTLMDHAVYTTNDSRDILDMPHVEGGDVPLINGAYMSITEAGAAYRTKKENSKEPDKDGGENNENSNS</sequence>
<dbReference type="InterPro" id="IPR006427">
    <property type="entry name" value="Portal_HK97"/>
</dbReference>
<feature type="compositionally biased region" description="Basic and acidic residues" evidence="4">
    <location>
        <begin position="426"/>
        <end position="439"/>
    </location>
</feature>
<keyword evidence="2" id="KW-1162">Viral penetration into host cytoplasm</keyword>
<organism evidence="5">
    <name type="scientific">Siphoviridae sp. ctf8W5</name>
    <dbReference type="NCBI Taxonomy" id="2825595"/>
    <lineage>
        <taxon>Viruses</taxon>
        <taxon>Duplodnaviria</taxon>
        <taxon>Heunggongvirae</taxon>
        <taxon>Uroviricota</taxon>
        <taxon>Caudoviricetes</taxon>
    </lineage>
</organism>
<feature type="region of interest" description="Disordered" evidence="4">
    <location>
        <begin position="1"/>
        <end position="22"/>
    </location>
</feature>
<keyword evidence="2" id="KW-1171">Viral genome ejection through host cell envelope</keyword>
<dbReference type="Pfam" id="PF04860">
    <property type="entry name" value="Phage_portal"/>
    <property type="match status" value="1"/>
</dbReference>